<reference evidence="2" key="1">
    <citation type="journal article" date="2023" name="Front. Plant Sci.">
        <title>Chromosomal-level genome assembly of Melastoma candidum provides insights into trichome evolution.</title>
        <authorList>
            <person name="Zhong Y."/>
            <person name="Wu W."/>
            <person name="Sun C."/>
            <person name="Zou P."/>
            <person name="Liu Y."/>
            <person name="Dai S."/>
            <person name="Zhou R."/>
        </authorList>
    </citation>
    <scope>NUCLEOTIDE SEQUENCE [LARGE SCALE GENOMIC DNA]</scope>
</reference>
<comment type="caution">
    <text evidence="1">The sequence shown here is derived from an EMBL/GenBank/DDBJ whole genome shotgun (WGS) entry which is preliminary data.</text>
</comment>
<sequence>MPGDEVGDRDHNFFSQESFSQGQGRFEVVERSWPVLNNNLRAGSERQSSYPFITNSRNASVFQSDANAGHVTSPFHAAHGLNISQSNSNLKPGFSDGLFPNQQTPLNGFVQGNHVFPGMQNESNILDMDSKPESKGLSILNSQQVKGSEVQRNPSRMLNPEAAVNFDFLGAQEQVNSNHSGALRFLQGQQANVNDVQLLQQQVLLKKLQDVQRQQLQQQGIWQSSLNQFHSLEKPGMPLNGIPVNDASNYSWQHEFGTNNTNQLQRGASAVMQGSPGGVTVPPQHGQGFHVMGAASHHNDHSHYGVPISVSEKRFSQSSQLDYSTMQRMPSSAPSVTCNLFATSDQAHVQNGVLIPKQLGNSSHSSVQFNSDVLQQGDSLQRNASMQLEGQQAYIGYTETPEVNPLLSPVPQNEATLDPTEERILFGSDDNIWGAFGMGTAPVASAFSVADGTGLPAGFPSVQSGSWSALMQSALAETSSDNQGTQEEWSGLSVQNVETTIQMSRHNSLSDDPRLSAWSNGNMHPSSSSTRPFQLSINNGSATVSATSGVRQSDVSPSYVESEKMHTDSSPRWQLDRSHLQNHSLEGLQNHANVANSSDSEAKRIMSGSFDQQRNIVNPNNWKVLESKIADEHSMLKNQDTENFVQTMSSRSSSLGNSASPGATGEDSQQLPHHHGFDFWRSASSPMNFKGIQEDRNAPVAESSGNNDMRERGHENKRNFAGAFRTNSANHTPSSAVRKNAWLYTGESSNLHDGLQNQSVAGFQKLSARKFQYHPMGNVDTGMESSYGIKQGAAKSMISHDRGYMDQRLLGHAKLVGNADGTTISSEKFQADLRGTEAARRGMMGYAPDKQSGNGLNKNVQSSHNMLELLHKVDQSKEHVVSPHLSSSERNDNNETETSDGSVGHFQLNQLPSKGFSLQLAPPSPRLQNFNRASPSQNPSTTLPGSQPLSSKVVSTSSIQSLSSLRETPAADCGNSIFSSPGSTSNKIPVPNFQGNVSRALASGFPFPVNQPPNQLDIGAHGSVGPLQSMIGSSNQIPGQSDVMDSSHERLEVRQTDVDTVPSIPSKAELTISNQTRHGLPQFPASQSSLIVPEQAPLSRVLPDAWIGTSNQQHLLSAIPGNSTLGLVSTQPKYINQVDTASSGLQKSEFQKGGHGPSEYDEPVKIQGFHGKDQIVKEPSSEVAGPSQGTVQGKESLMKPLSDSPLSTSGRLGKVEAFDGYLRPSNSMGHYSLLHQVQAFKTANVDHDNRAMKRLKGLSSLESQSVSLEGEKTSDNNNLPGRLPNVRNVDSETRHFSNRSGESQGVSRPSPDAVIVSSDGCPSILMSNKIASVGGEDSKINHQMAPPEFEQYGGLINGNMYRMDDAKNMAVLKSMQQPMIFHKPAFSVQMQSVIDVHQAAFAANCIGNLLNRSTPTGATSEPPLPNLVLPLGASDPSFQLKSRKRKIIGPEKLSWHKEVTAGFGRVQEISVAEIEWAKSCNRLAVKLDYEREQIEDGTSLQRPRRRLLLTTQLMQLLIQPPAAAFLCGDAVINIENVVYSTTRKTLGDACSMILCSNSSPDTHNNDEKTNSERPEVSEESDDEQRLAKAIEYLVGRTRTLTNELSRLDRRYSIADLRAECQDLEKFSIINRFAKFHGRGHAEVVGMSSSSDGAASLLKFCPQRYVTALPMPRNLPDRIQCLSL</sequence>
<evidence type="ECO:0000313" key="1">
    <source>
        <dbReference type="EMBL" id="KAI4319165.1"/>
    </source>
</evidence>
<keyword evidence="2" id="KW-1185">Reference proteome</keyword>
<gene>
    <name evidence="1" type="ORF">MLD38_032797</name>
</gene>
<evidence type="ECO:0000313" key="2">
    <source>
        <dbReference type="Proteomes" id="UP001057402"/>
    </source>
</evidence>
<dbReference type="EMBL" id="CM042889">
    <property type="protein sequence ID" value="KAI4319165.1"/>
    <property type="molecule type" value="Genomic_DNA"/>
</dbReference>
<name>A0ACB9M4W1_9MYRT</name>
<dbReference type="Proteomes" id="UP001057402">
    <property type="component" value="Chromosome 10"/>
</dbReference>
<organism evidence="1 2">
    <name type="scientific">Melastoma candidum</name>
    <dbReference type="NCBI Taxonomy" id="119954"/>
    <lineage>
        <taxon>Eukaryota</taxon>
        <taxon>Viridiplantae</taxon>
        <taxon>Streptophyta</taxon>
        <taxon>Embryophyta</taxon>
        <taxon>Tracheophyta</taxon>
        <taxon>Spermatophyta</taxon>
        <taxon>Magnoliopsida</taxon>
        <taxon>eudicotyledons</taxon>
        <taxon>Gunneridae</taxon>
        <taxon>Pentapetalae</taxon>
        <taxon>rosids</taxon>
        <taxon>malvids</taxon>
        <taxon>Myrtales</taxon>
        <taxon>Melastomataceae</taxon>
        <taxon>Melastomatoideae</taxon>
        <taxon>Melastomateae</taxon>
        <taxon>Melastoma</taxon>
    </lineage>
</organism>
<proteinExistence type="predicted"/>
<protein>
    <submittedName>
        <fullName evidence="1">Uncharacterized protein</fullName>
    </submittedName>
</protein>
<accession>A0ACB9M4W1</accession>